<dbReference type="PANTHER" id="PTHR37460:SF1">
    <property type="entry name" value="ENDONUCLEASE III"/>
    <property type="match status" value="1"/>
</dbReference>
<organism evidence="2 3">
    <name type="scientific">Candidatus Methanomassiliicoccus intestinalis</name>
    <dbReference type="NCBI Taxonomy" id="1406512"/>
    <lineage>
        <taxon>Archaea</taxon>
        <taxon>Methanobacteriati</taxon>
        <taxon>Thermoplasmatota</taxon>
        <taxon>Thermoplasmata</taxon>
        <taxon>Methanomassiliicoccales</taxon>
        <taxon>Methanomassiliicoccaceae</taxon>
        <taxon>Methanomassiliicoccus</taxon>
    </lineage>
</organism>
<proteinExistence type="predicted"/>
<dbReference type="GeneID" id="41323068"/>
<dbReference type="AlphaFoldDB" id="A0A8J8PFS2"/>
<accession>A0A8J8PFS2</accession>
<protein>
    <recommendedName>
        <fullName evidence="1">GIY-YIG domain-containing protein</fullName>
    </recommendedName>
</protein>
<dbReference type="InterPro" id="IPR002837">
    <property type="entry name" value="DUF123"/>
</dbReference>
<dbReference type="OMA" id="EPGYYAY"/>
<gene>
    <name evidence="2" type="ORF">A3207_07990</name>
</gene>
<dbReference type="InterPro" id="IPR000305">
    <property type="entry name" value="GIY-YIG_endonuc"/>
</dbReference>
<feature type="domain" description="GIY-YIG" evidence="1">
    <location>
        <begin position="21"/>
        <end position="121"/>
    </location>
</feature>
<sequence>MSKSKGVYLFIFTIPFETEVEIGKLGRYSFLPGRYVYVGSGMGGVSARVRRHLCGCQSKRWHIDYLIENAVDKKAVIYLTDSREMECILSSLVRDIPGAENPVRGFGSSDCSCYSHIYLIPETSYHELLNIDLKNCCKSEVLTCRTIDQYEMAGLENH</sequence>
<evidence type="ECO:0000313" key="3">
    <source>
        <dbReference type="Proteomes" id="UP000752814"/>
    </source>
</evidence>
<dbReference type="PANTHER" id="PTHR37460">
    <property type="entry name" value="ENDONUCLEASE III"/>
    <property type="match status" value="1"/>
</dbReference>
<reference evidence="2" key="1">
    <citation type="submission" date="2016-03" db="EMBL/GenBank/DDBJ databases">
        <authorList>
            <person name="Borrel G."/>
            <person name="Mccann A."/>
            <person name="O'Toole P.W."/>
        </authorList>
    </citation>
    <scope>NUCLEOTIDE SEQUENCE</scope>
    <source>
        <strain evidence="2">183</strain>
    </source>
</reference>
<dbReference type="Proteomes" id="UP000752814">
    <property type="component" value="Unassembled WGS sequence"/>
</dbReference>
<dbReference type="SMART" id="SM00465">
    <property type="entry name" value="GIYc"/>
    <property type="match status" value="1"/>
</dbReference>
<dbReference type="RefSeq" id="WP_020448540.1">
    <property type="nucleotide sequence ID" value="NZ_CAYAYE010000033.1"/>
</dbReference>
<dbReference type="Pfam" id="PF01986">
    <property type="entry name" value="DUF123"/>
    <property type="match status" value="1"/>
</dbReference>
<dbReference type="CDD" id="cd10441">
    <property type="entry name" value="GIY-YIG_COG1833"/>
    <property type="match status" value="1"/>
</dbReference>
<evidence type="ECO:0000313" key="2">
    <source>
        <dbReference type="EMBL" id="TQS82042.1"/>
    </source>
</evidence>
<name>A0A8J8PFS2_9ARCH</name>
<comment type="caution">
    <text evidence="2">The sequence shown here is derived from an EMBL/GenBank/DDBJ whole genome shotgun (WGS) entry which is preliminary data.</text>
</comment>
<evidence type="ECO:0000259" key="1">
    <source>
        <dbReference type="SMART" id="SM00465"/>
    </source>
</evidence>
<dbReference type="EMBL" id="LVVT01000018">
    <property type="protein sequence ID" value="TQS82042.1"/>
    <property type="molecule type" value="Genomic_DNA"/>
</dbReference>